<reference evidence="1 2" key="1">
    <citation type="submission" date="2017-02" db="EMBL/GenBank/DDBJ databases">
        <authorList>
            <person name="Peterson S.W."/>
        </authorList>
    </citation>
    <scope>NUCLEOTIDE SEQUENCE [LARGE SCALE GENOMIC DNA]</scope>
    <source>
        <strain evidence="1 2">DSM 45154</strain>
    </source>
</reference>
<accession>A0A1T4R6A8</accession>
<keyword evidence="2" id="KW-1185">Reference proteome</keyword>
<dbReference type="STRING" id="1122192.SAMN02745673_02553"/>
<dbReference type="Proteomes" id="UP000190637">
    <property type="component" value="Unassembled WGS sequence"/>
</dbReference>
<evidence type="ECO:0000313" key="1">
    <source>
        <dbReference type="EMBL" id="SKA11417.1"/>
    </source>
</evidence>
<gene>
    <name evidence="1" type="ORF">SAMN02745673_02553</name>
</gene>
<dbReference type="EMBL" id="FUWS01000006">
    <property type="protein sequence ID" value="SKA11417.1"/>
    <property type="molecule type" value="Genomic_DNA"/>
</dbReference>
<name>A0A1T4R6A8_9ACTN</name>
<proteinExistence type="predicted"/>
<organism evidence="1 2">
    <name type="scientific">Marinactinospora thermotolerans DSM 45154</name>
    <dbReference type="NCBI Taxonomy" id="1122192"/>
    <lineage>
        <taxon>Bacteria</taxon>
        <taxon>Bacillati</taxon>
        <taxon>Actinomycetota</taxon>
        <taxon>Actinomycetes</taxon>
        <taxon>Streptosporangiales</taxon>
        <taxon>Nocardiopsidaceae</taxon>
        <taxon>Marinactinospora</taxon>
    </lineage>
</organism>
<dbReference type="RefSeq" id="WP_078761863.1">
    <property type="nucleotide sequence ID" value="NZ_FUWS01000006.1"/>
</dbReference>
<evidence type="ECO:0008006" key="3">
    <source>
        <dbReference type="Google" id="ProtNLM"/>
    </source>
</evidence>
<evidence type="ECO:0000313" key="2">
    <source>
        <dbReference type="Proteomes" id="UP000190637"/>
    </source>
</evidence>
<protein>
    <recommendedName>
        <fullName evidence="3">Primosome assembly protein PriA</fullName>
    </recommendedName>
</protein>
<sequence length="78" mass="8571">MRQAVIPRDIAQRVLRIPEVVAVVPHPLGRGDALELHIRARHRHALPRVAAAVQAVLCRFARGGHIAVRLDPLDDLPG</sequence>
<dbReference type="AlphaFoldDB" id="A0A1T4R6A8"/>